<name>A0A7X5LLG3_9ALTE</name>
<comment type="caution">
    <text evidence="1">The sequence shown here is derived from an EMBL/GenBank/DDBJ whole genome shotgun (WGS) entry which is preliminary data.</text>
</comment>
<reference evidence="1 2" key="1">
    <citation type="submission" date="2020-01" db="EMBL/GenBank/DDBJ databases">
        <authorList>
            <person name="Chen J."/>
            <person name="Zhu S."/>
            <person name="Yang J."/>
        </authorList>
    </citation>
    <scope>NUCLEOTIDE SEQUENCE [LARGE SCALE GENOMIC DNA]</scope>
    <source>
        <strain evidence="1 2">345S023</strain>
    </source>
</reference>
<dbReference type="Proteomes" id="UP000470213">
    <property type="component" value="Unassembled WGS sequence"/>
</dbReference>
<dbReference type="AlphaFoldDB" id="A0A7X5LLG3"/>
<gene>
    <name evidence="1" type="ORF">GTH32_10135</name>
</gene>
<evidence type="ECO:0000313" key="2">
    <source>
        <dbReference type="Proteomes" id="UP000470213"/>
    </source>
</evidence>
<keyword evidence="2" id="KW-1185">Reference proteome</keyword>
<protein>
    <submittedName>
        <fullName evidence="1">Uncharacterized protein</fullName>
    </submittedName>
</protein>
<dbReference type="EMBL" id="JAAAWN010000011">
    <property type="protein sequence ID" value="NDV91541.1"/>
    <property type="molecule type" value="Genomic_DNA"/>
</dbReference>
<dbReference type="RefSeq" id="WP_163085352.1">
    <property type="nucleotide sequence ID" value="NZ_JAAAWN010000011.1"/>
</dbReference>
<sequence length="120" mass="14232">MRRLFVVFIEIALLVLVLRSPFAQYLLADIQGQLSDWMLKIETLPHQQKLAKVRENVLHDIPTLKPYQRHYLRQVTANKQSFEHFYRTYCMKNEINPNFVGSDRVIICTNAKQSELLTQR</sequence>
<proteinExistence type="predicted"/>
<evidence type="ECO:0000313" key="1">
    <source>
        <dbReference type="EMBL" id="NDV91541.1"/>
    </source>
</evidence>
<organism evidence="1 2">
    <name type="scientific">Alteromonas profundi</name>
    <dbReference type="NCBI Taxonomy" id="2696062"/>
    <lineage>
        <taxon>Bacteria</taxon>
        <taxon>Pseudomonadati</taxon>
        <taxon>Pseudomonadota</taxon>
        <taxon>Gammaproteobacteria</taxon>
        <taxon>Alteromonadales</taxon>
        <taxon>Alteromonadaceae</taxon>
        <taxon>Alteromonas/Salinimonas group</taxon>
        <taxon>Alteromonas</taxon>
    </lineage>
</organism>
<accession>A0A7X5LLG3</accession>